<dbReference type="GO" id="GO:0051607">
    <property type="term" value="P:defense response to virus"/>
    <property type="evidence" value="ECO:0007669"/>
    <property type="project" value="UniProtKB-KW"/>
</dbReference>
<evidence type="ECO:0000313" key="6">
    <source>
        <dbReference type="Proteomes" id="UP000824201"/>
    </source>
</evidence>
<dbReference type="EMBL" id="DVHN01000071">
    <property type="protein sequence ID" value="HIR88541.1"/>
    <property type="molecule type" value="Genomic_DNA"/>
</dbReference>
<protein>
    <submittedName>
        <fullName evidence="5">CRISPR-associated endoribonuclease Cas6</fullName>
    </submittedName>
</protein>
<evidence type="ECO:0000256" key="3">
    <source>
        <dbReference type="ARBA" id="ARBA00023118"/>
    </source>
</evidence>
<evidence type="ECO:0000259" key="4">
    <source>
        <dbReference type="Pfam" id="PF01881"/>
    </source>
</evidence>
<sequence>MKVFELKYKICFLKDISREDVLIRVASCIDRTLLKDEKWKCYHIENKLKEYSFCAPFPLPKDSTYKKYEVYQIIIRTLNIKLVEYLVENLPRYEDVYMKGIICEVKIIPKKHISKIYSLTPLIIKGSENGYWRDNMSFDEFGEQIKINLVKKYKLFVEKDFEEDFLFFSLIELKNKVPIKIKYKKIHLLGDKVDIQISDHPNAQLLAYMAQATGLGTMNQRGYGFINVKSD</sequence>
<dbReference type="PANTHER" id="PTHR36984:SF1">
    <property type="entry name" value="CRISPR-ASSOCIATED ENDORIBONUCLEASE CAS6 1"/>
    <property type="match status" value="1"/>
</dbReference>
<reference evidence="5" key="1">
    <citation type="submission" date="2020-10" db="EMBL/GenBank/DDBJ databases">
        <authorList>
            <person name="Gilroy R."/>
        </authorList>
    </citation>
    <scope>NUCLEOTIDE SEQUENCE</scope>
    <source>
        <strain evidence="5">ChiW13-3771</strain>
    </source>
</reference>
<dbReference type="InterPro" id="IPR049435">
    <property type="entry name" value="Cas_Cas6_C"/>
</dbReference>
<keyword evidence="3" id="KW-0051">Antiviral defense</keyword>
<accession>A0A9D1EEE4</accession>
<dbReference type="Proteomes" id="UP000824201">
    <property type="component" value="Unassembled WGS sequence"/>
</dbReference>
<dbReference type="NCBIfam" id="TIGR01877">
    <property type="entry name" value="cas_cas6"/>
    <property type="match status" value="1"/>
</dbReference>
<evidence type="ECO:0000313" key="5">
    <source>
        <dbReference type="EMBL" id="HIR88541.1"/>
    </source>
</evidence>
<comment type="caution">
    <text evidence="5">The sequence shown here is derived from an EMBL/GenBank/DDBJ whole genome shotgun (WGS) entry which is preliminary data.</text>
</comment>
<dbReference type="PANTHER" id="PTHR36984">
    <property type="entry name" value="CRISPR-ASSOCIATED ENDORIBONUCLEASE CAS6 1"/>
    <property type="match status" value="1"/>
</dbReference>
<dbReference type="Gene3D" id="3.30.70.1900">
    <property type="match status" value="1"/>
</dbReference>
<evidence type="ECO:0000256" key="1">
    <source>
        <dbReference type="ARBA" id="ARBA00005937"/>
    </source>
</evidence>
<gene>
    <name evidence="5" type="primary">cas6</name>
    <name evidence="5" type="ORF">IAC96_06270</name>
</gene>
<dbReference type="InterPro" id="IPR010156">
    <property type="entry name" value="CRISPR-assoc_prot_Cas6"/>
</dbReference>
<dbReference type="GO" id="GO:0016788">
    <property type="term" value="F:hydrolase activity, acting on ester bonds"/>
    <property type="evidence" value="ECO:0007669"/>
    <property type="project" value="InterPro"/>
</dbReference>
<proteinExistence type="inferred from homology"/>
<dbReference type="GO" id="GO:0003723">
    <property type="term" value="F:RNA binding"/>
    <property type="evidence" value="ECO:0007669"/>
    <property type="project" value="UniProtKB-KW"/>
</dbReference>
<dbReference type="AlphaFoldDB" id="A0A9D1EEE4"/>
<keyword evidence="2" id="KW-0694">RNA-binding</keyword>
<evidence type="ECO:0000256" key="2">
    <source>
        <dbReference type="ARBA" id="ARBA00022884"/>
    </source>
</evidence>
<dbReference type="Pfam" id="PF01881">
    <property type="entry name" value="Cas_Cas6_C"/>
    <property type="match status" value="1"/>
</dbReference>
<reference evidence="5" key="2">
    <citation type="journal article" date="2021" name="PeerJ">
        <title>Extensive microbial diversity within the chicken gut microbiome revealed by metagenomics and culture.</title>
        <authorList>
            <person name="Gilroy R."/>
            <person name="Ravi A."/>
            <person name="Getino M."/>
            <person name="Pursley I."/>
            <person name="Horton D.L."/>
            <person name="Alikhan N.F."/>
            <person name="Baker D."/>
            <person name="Gharbi K."/>
            <person name="Hall N."/>
            <person name="Watson M."/>
            <person name="Adriaenssens E.M."/>
            <person name="Foster-Nyarko E."/>
            <person name="Jarju S."/>
            <person name="Secka A."/>
            <person name="Antonio M."/>
            <person name="Oren A."/>
            <person name="Chaudhuri R.R."/>
            <person name="La Ragione R."/>
            <person name="Hildebrand F."/>
            <person name="Pallen M.J."/>
        </authorList>
    </citation>
    <scope>NUCLEOTIDE SEQUENCE</scope>
    <source>
        <strain evidence="5">ChiW13-3771</strain>
    </source>
</reference>
<name>A0A9D1EEE4_9FIRM</name>
<feature type="domain" description="CRISPR associated protein Cas6 C-terminal" evidence="4">
    <location>
        <begin position="115"/>
        <end position="228"/>
    </location>
</feature>
<comment type="similarity">
    <text evidence="1">Belongs to the CRISPR-associated protein Cas6/Cse3/CasE family.</text>
</comment>
<organism evidence="5 6">
    <name type="scientific">Candidatus Fimimorpha faecalis</name>
    <dbReference type="NCBI Taxonomy" id="2840824"/>
    <lineage>
        <taxon>Bacteria</taxon>
        <taxon>Bacillati</taxon>
        <taxon>Bacillota</taxon>
        <taxon>Clostridia</taxon>
        <taxon>Eubacteriales</taxon>
        <taxon>Candidatus Fimimorpha</taxon>
    </lineage>
</organism>